<dbReference type="InterPro" id="IPR053930">
    <property type="entry name" value="RapZ-like_N"/>
</dbReference>
<accession>A0A0A3J6I6</accession>
<dbReference type="GO" id="GO:0005525">
    <property type="term" value="F:GTP binding"/>
    <property type="evidence" value="ECO:0007669"/>
    <property type="project" value="UniProtKB-UniRule"/>
</dbReference>
<evidence type="ECO:0000256" key="3">
    <source>
        <dbReference type="ARBA" id="ARBA00023134"/>
    </source>
</evidence>
<feature type="binding site" evidence="4">
    <location>
        <begin position="70"/>
        <end position="73"/>
    </location>
    <ligand>
        <name>GTP</name>
        <dbReference type="ChEBI" id="CHEBI:37565"/>
    </ligand>
</feature>
<dbReference type="GO" id="GO:0005524">
    <property type="term" value="F:ATP binding"/>
    <property type="evidence" value="ECO:0007669"/>
    <property type="project" value="UniProtKB-UniRule"/>
</dbReference>
<reference evidence="7 8" key="1">
    <citation type="submission" date="2014-02" db="EMBL/GenBank/DDBJ databases">
        <title>Draft genome sequence of Lysinibacillus massiliensis CCUG 49529.</title>
        <authorList>
            <person name="Zhang F."/>
            <person name="Wang G."/>
            <person name="Zhang L."/>
        </authorList>
    </citation>
    <scope>NUCLEOTIDE SEQUENCE [LARGE SCALE GENOMIC DNA]</scope>
    <source>
        <strain evidence="7 8">CCUG 49529</strain>
    </source>
</reference>
<evidence type="ECO:0000256" key="1">
    <source>
        <dbReference type="ARBA" id="ARBA00022741"/>
    </source>
</evidence>
<dbReference type="AlphaFoldDB" id="A0A0A3J6I6"/>
<feature type="domain" description="RapZ C-terminal" evidence="6">
    <location>
        <begin position="175"/>
        <end position="293"/>
    </location>
</feature>
<keyword evidence="8" id="KW-1185">Reference proteome</keyword>
<evidence type="ECO:0000259" key="5">
    <source>
        <dbReference type="Pfam" id="PF03668"/>
    </source>
</evidence>
<gene>
    <name evidence="7" type="ORF">CD30_09505</name>
</gene>
<keyword evidence="1 4" id="KW-0547">Nucleotide-binding</keyword>
<feature type="binding site" evidence="4">
    <location>
        <begin position="19"/>
        <end position="26"/>
    </location>
    <ligand>
        <name>ATP</name>
        <dbReference type="ChEBI" id="CHEBI:30616"/>
    </ligand>
</feature>
<evidence type="ECO:0000313" key="7">
    <source>
        <dbReference type="EMBL" id="KGR90763.1"/>
    </source>
</evidence>
<dbReference type="PANTHER" id="PTHR30448">
    <property type="entry name" value="RNASE ADAPTER PROTEIN RAPZ"/>
    <property type="match status" value="1"/>
</dbReference>
<name>A0A0A3J6I6_9BACL</name>
<sequence>MLIMGRSDRFTHEIVIITGMSGAGKTVAVQSFEDLGYYCIDNLPPELLTTFLALMKESERKITRVAAVMDMRGGEFFDSLIDALDKLEKVEDLVTRVLFLDADDETLVRRYKETRRSHPLEPNGLPLDGIKKERMLLSELRGRATYVYNTSSTKPRELRERIANEFSSLAGPQFSLNVMSFGYKNGIPIDADLVFDVRFLKNPYYVEELRYKTGLQEEVSSYVLATDETKILIEKLTDLFSFMIPQYIHEGKSQLVIAFGCTGGQHRSVTLAEYYGKLFKQSYQTVITHRDIDRRKD</sequence>
<dbReference type="NCBIfam" id="NF003828">
    <property type="entry name" value="PRK05416.1"/>
    <property type="match status" value="1"/>
</dbReference>
<dbReference type="eggNOG" id="COG1660">
    <property type="taxonomic scope" value="Bacteria"/>
</dbReference>
<comment type="caution">
    <text evidence="7">The sequence shown here is derived from an EMBL/GenBank/DDBJ whole genome shotgun (WGS) entry which is preliminary data.</text>
</comment>
<dbReference type="HAMAP" id="MF_00636">
    <property type="entry name" value="RapZ_like"/>
    <property type="match status" value="1"/>
</dbReference>
<dbReference type="InterPro" id="IPR005337">
    <property type="entry name" value="RapZ-like"/>
</dbReference>
<dbReference type="Gene3D" id="3.40.50.300">
    <property type="entry name" value="P-loop containing nucleotide triphosphate hydrolases"/>
    <property type="match status" value="1"/>
</dbReference>
<dbReference type="InterPro" id="IPR053931">
    <property type="entry name" value="RapZ_C"/>
</dbReference>
<organism evidence="7 8">
    <name type="scientific">Ureibacillus massiliensis 4400831 = CIP 108448 = CCUG 49529</name>
    <dbReference type="NCBI Taxonomy" id="1211035"/>
    <lineage>
        <taxon>Bacteria</taxon>
        <taxon>Bacillati</taxon>
        <taxon>Bacillota</taxon>
        <taxon>Bacilli</taxon>
        <taxon>Bacillales</taxon>
        <taxon>Caryophanaceae</taxon>
        <taxon>Ureibacillus</taxon>
    </lineage>
</organism>
<evidence type="ECO:0000256" key="2">
    <source>
        <dbReference type="ARBA" id="ARBA00022840"/>
    </source>
</evidence>
<dbReference type="OrthoDB" id="9784461at2"/>
<evidence type="ECO:0000259" key="6">
    <source>
        <dbReference type="Pfam" id="PF22740"/>
    </source>
</evidence>
<evidence type="ECO:0000256" key="4">
    <source>
        <dbReference type="HAMAP-Rule" id="MF_00636"/>
    </source>
</evidence>
<dbReference type="Pfam" id="PF22740">
    <property type="entry name" value="PapZ_C"/>
    <property type="match status" value="1"/>
</dbReference>
<dbReference type="Pfam" id="PF03668">
    <property type="entry name" value="RapZ-like_N"/>
    <property type="match status" value="1"/>
</dbReference>
<keyword evidence="2 4" id="KW-0067">ATP-binding</keyword>
<dbReference type="Proteomes" id="UP000030595">
    <property type="component" value="Unassembled WGS sequence"/>
</dbReference>
<dbReference type="PIRSF" id="PIRSF005052">
    <property type="entry name" value="P-loopkin"/>
    <property type="match status" value="1"/>
</dbReference>
<dbReference type="SUPFAM" id="SSF52540">
    <property type="entry name" value="P-loop containing nucleoside triphosphate hydrolases"/>
    <property type="match status" value="1"/>
</dbReference>
<feature type="domain" description="RapZ-like N-terminal" evidence="5">
    <location>
        <begin position="13"/>
        <end position="167"/>
    </location>
</feature>
<dbReference type="EMBL" id="JPVQ01000014">
    <property type="protein sequence ID" value="KGR90763.1"/>
    <property type="molecule type" value="Genomic_DNA"/>
</dbReference>
<protein>
    <submittedName>
        <fullName evidence="7">GlmZ(SRNA)-inactivating NTPase</fullName>
    </submittedName>
</protein>
<keyword evidence="3 4" id="KW-0342">GTP-binding</keyword>
<proteinExistence type="inferred from homology"/>
<evidence type="ECO:0000313" key="8">
    <source>
        <dbReference type="Proteomes" id="UP000030595"/>
    </source>
</evidence>
<dbReference type="PANTHER" id="PTHR30448:SF0">
    <property type="entry name" value="RNASE ADAPTER PROTEIN RAPZ"/>
    <property type="match status" value="1"/>
</dbReference>
<dbReference type="InterPro" id="IPR027417">
    <property type="entry name" value="P-loop_NTPase"/>
</dbReference>